<feature type="transmembrane region" description="Helical" evidence="8">
    <location>
        <begin position="321"/>
        <end position="340"/>
    </location>
</feature>
<dbReference type="PANTHER" id="PTHR33281:SF19">
    <property type="entry name" value="VOLTAGE-DEPENDENT ANION CHANNEL-FORMING PROTEIN YNEE"/>
    <property type="match status" value="1"/>
</dbReference>
<accession>A0A0K6FYY5</accession>
<evidence type="ECO:0000256" key="5">
    <source>
        <dbReference type="ARBA" id="ARBA00022989"/>
    </source>
</evidence>
<keyword evidence="7 8" id="KW-0472">Membrane</keyword>
<evidence type="ECO:0000313" key="10">
    <source>
        <dbReference type="Proteomes" id="UP000044841"/>
    </source>
</evidence>
<dbReference type="InterPro" id="IPR044669">
    <property type="entry name" value="YneE/VCCN1/2-like"/>
</dbReference>
<name>A0A0K6FYY5_9AGAM</name>
<feature type="transmembrane region" description="Helical" evidence="8">
    <location>
        <begin position="59"/>
        <end position="78"/>
    </location>
</feature>
<keyword evidence="6" id="KW-0406">Ion transport</keyword>
<protein>
    <submittedName>
        <fullName evidence="9">Uncharacterized protein</fullName>
    </submittedName>
</protein>
<dbReference type="AlphaFoldDB" id="A0A0K6FYY5"/>
<dbReference type="EMBL" id="CYGV01001240">
    <property type="protein sequence ID" value="CUA71475.1"/>
    <property type="molecule type" value="Genomic_DNA"/>
</dbReference>
<reference evidence="9 10" key="1">
    <citation type="submission" date="2015-07" db="EMBL/GenBank/DDBJ databases">
        <authorList>
            <person name="Noorani M."/>
        </authorList>
    </citation>
    <scope>NUCLEOTIDE SEQUENCE [LARGE SCALE GENOMIC DNA]</scope>
    <source>
        <strain evidence="9">BBA 69670</strain>
    </source>
</reference>
<dbReference type="PANTHER" id="PTHR33281">
    <property type="entry name" value="UPF0187 PROTEIN YNEE"/>
    <property type="match status" value="1"/>
</dbReference>
<keyword evidence="10" id="KW-1185">Reference proteome</keyword>
<comment type="subcellular location">
    <subcellularLocation>
        <location evidence="1">Cell membrane</location>
        <topology evidence="1">Multi-pass membrane protein</topology>
    </subcellularLocation>
</comment>
<dbReference type="GO" id="GO:0005254">
    <property type="term" value="F:chloride channel activity"/>
    <property type="evidence" value="ECO:0007669"/>
    <property type="project" value="InterPro"/>
</dbReference>
<sequence length="348" mass="38677">MVLTREQIAQSDRPFYSVLHTILAVALLQCWYWIVLLTTWATCITLITDKVYDLSIQPTLLTAFGTVIGTLISYRTAVAYERYNESRKLWSNIMIASRTLARTIWFHILETENSGLDAHGIIGKRTTIGLIEAFSVATKYRLLGKEGIQHNDLYHLVKFLPIYANLGLLALGRTSAETCVLDSHVEISIGDNVCEKGQAVCEKQPSKQQSRDNVKGSNIPIEITFYLSAYISGLQRQRVVDGPITGAGVVISIKSITLKDFQLTLGKGAMLQSLNQLVDSYSGLERLSSTTVPFCYGAQLWTCCLLYLIFLPFQLWKTLRYAAIPATAVVGSIFFGFLAAGEEIESKP</sequence>
<evidence type="ECO:0000256" key="2">
    <source>
        <dbReference type="ARBA" id="ARBA00022448"/>
    </source>
</evidence>
<keyword evidence="2" id="KW-0813">Transport</keyword>
<evidence type="ECO:0000256" key="4">
    <source>
        <dbReference type="ARBA" id="ARBA00022692"/>
    </source>
</evidence>
<keyword evidence="3" id="KW-1003">Cell membrane</keyword>
<feature type="transmembrane region" description="Helical" evidence="8">
    <location>
        <begin position="294"/>
        <end position="315"/>
    </location>
</feature>
<dbReference type="Pfam" id="PF25539">
    <property type="entry name" value="Bestrophin_2"/>
    <property type="match status" value="1"/>
</dbReference>
<evidence type="ECO:0000313" key="9">
    <source>
        <dbReference type="EMBL" id="CUA71475.1"/>
    </source>
</evidence>
<evidence type="ECO:0000256" key="8">
    <source>
        <dbReference type="SAM" id="Phobius"/>
    </source>
</evidence>
<evidence type="ECO:0000256" key="6">
    <source>
        <dbReference type="ARBA" id="ARBA00023065"/>
    </source>
</evidence>
<evidence type="ECO:0000256" key="7">
    <source>
        <dbReference type="ARBA" id="ARBA00023136"/>
    </source>
</evidence>
<proteinExistence type="predicted"/>
<evidence type="ECO:0000256" key="1">
    <source>
        <dbReference type="ARBA" id="ARBA00004651"/>
    </source>
</evidence>
<organism evidence="9 10">
    <name type="scientific">Rhizoctonia solani</name>
    <dbReference type="NCBI Taxonomy" id="456999"/>
    <lineage>
        <taxon>Eukaryota</taxon>
        <taxon>Fungi</taxon>
        <taxon>Dikarya</taxon>
        <taxon>Basidiomycota</taxon>
        <taxon>Agaricomycotina</taxon>
        <taxon>Agaricomycetes</taxon>
        <taxon>Cantharellales</taxon>
        <taxon>Ceratobasidiaceae</taxon>
        <taxon>Rhizoctonia</taxon>
    </lineage>
</organism>
<gene>
    <name evidence="9" type="ORF">RSOLAG22IIIB_09598</name>
</gene>
<keyword evidence="5 8" id="KW-1133">Transmembrane helix</keyword>
<dbReference type="Proteomes" id="UP000044841">
    <property type="component" value="Unassembled WGS sequence"/>
</dbReference>
<feature type="transmembrane region" description="Helical" evidence="8">
    <location>
        <begin position="21"/>
        <end position="47"/>
    </location>
</feature>
<evidence type="ECO:0000256" key="3">
    <source>
        <dbReference type="ARBA" id="ARBA00022475"/>
    </source>
</evidence>
<keyword evidence="4 8" id="KW-0812">Transmembrane</keyword>
<dbReference type="GO" id="GO:0005886">
    <property type="term" value="C:plasma membrane"/>
    <property type="evidence" value="ECO:0007669"/>
    <property type="project" value="UniProtKB-SubCell"/>
</dbReference>